<evidence type="ECO:0000313" key="2">
    <source>
        <dbReference type="EMBL" id="SUZ53281.1"/>
    </source>
</evidence>
<dbReference type="SMART" id="SM01130">
    <property type="entry name" value="DHDPS"/>
    <property type="match status" value="1"/>
</dbReference>
<dbReference type="Gene3D" id="3.20.20.70">
    <property type="entry name" value="Aldolase class I"/>
    <property type="match status" value="1"/>
</dbReference>
<accession>A0A381NFG1</accession>
<dbReference type="CDD" id="cd00408">
    <property type="entry name" value="DHDPS-like"/>
    <property type="match status" value="1"/>
</dbReference>
<dbReference type="InterPro" id="IPR002220">
    <property type="entry name" value="DapA-like"/>
</dbReference>
<dbReference type="EMBL" id="UINC01000323">
    <property type="protein sequence ID" value="SUZ53281.1"/>
    <property type="molecule type" value="Genomic_DNA"/>
</dbReference>
<dbReference type="PRINTS" id="PR00146">
    <property type="entry name" value="DHPICSNTHASE"/>
</dbReference>
<reference evidence="2" key="1">
    <citation type="submission" date="2018-05" db="EMBL/GenBank/DDBJ databases">
        <authorList>
            <person name="Lanie J.A."/>
            <person name="Ng W.-L."/>
            <person name="Kazmierczak K.M."/>
            <person name="Andrzejewski T.M."/>
            <person name="Davidsen T.M."/>
            <person name="Wayne K.J."/>
            <person name="Tettelin H."/>
            <person name="Glass J.I."/>
            <person name="Rusch D."/>
            <person name="Podicherti R."/>
            <person name="Tsui H.-C.T."/>
            <person name="Winkler M.E."/>
        </authorList>
    </citation>
    <scope>NUCLEOTIDE SEQUENCE</scope>
</reference>
<dbReference type="GO" id="GO:0008840">
    <property type="term" value="F:4-hydroxy-tetrahydrodipicolinate synthase activity"/>
    <property type="evidence" value="ECO:0007669"/>
    <property type="project" value="TreeGrafter"/>
</dbReference>
<gene>
    <name evidence="2" type="ORF">METZ01_LOCUS6135</name>
</gene>
<dbReference type="AlphaFoldDB" id="A0A381NFG1"/>
<evidence type="ECO:0000256" key="1">
    <source>
        <dbReference type="ARBA" id="ARBA00023239"/>
    </source>
</evidence>
<organism evidence="2">
    <name type="scientific">marine metagenome</name>
    <dbReference type="NCBI Taxonomy" id="408172"/>
    <lineage>
        <taxon>unclassified sequences</taxon>
        <taxon>metagenomes</taxon>
        <taxon>ecological metagenomes</taxon>
    </lineage>
</organism>
<sequence length="267" mass="27862">METELAGIVVLGTNGESAQVNDNEADQLIVTARTVMPAGRLVIAGTGRESTRATVTATRRAADAGADAVLVRTPSFFKRLMTEEALIRHYTVVADAAPIPVLLYNFSAATGVNLSPIAVGKLSEHPNIIGIKESGGSIEQVGDLVVKASPGFSVLVGSAPTFFASLCVGAIGGVLALAAVQPALCVKLLQLVQEHKLDQALVVQRQLTPLANLVTTVYGVPGLKAALDLTGYYGGPPRYPLLPVRPEGIDQIREAIALISEEIHVGL</sequence>
<dbReference type="PANTHER" id="PTHR12128">
    <property type="entry name" value="DIHYDRODIPICOLINATE SYNTHASE"/>
    <property type="match status" value="1"/>
</dbReference>
<proteinExistence type="predicted"/>
<dbReference type="Pfam" id="PF00701">
    <property type="entry name" value="DHDPS"/>
    <property type="match status" value="1"/>
</dbReference>
<name>A0A381NFG1_9ZZZZ</name>
<dbReference type="SUPFAM" id="SSF51569">
    <property type="entry name" value="Aldolase"/>
    <property type="match status" value="1"/>
</dbReference>
<dbReference type="PIRSF" id="PIRSF001365">
    <property type="entry name" value="DHDPS"/>
    <property type="match status" value="1"/>
</dbReference>
<keyword evidence="1" id="KW-0456">Lyase</keyword>
<protein>
    <recommendedName>
        <fullName evidence="3">Dihydrodipicolinate synthase family protein</fullName>
    </recommendedName>
</protein>
<evidence type="ECO:0008006" key="3">
    <source>
        <dbReference type="Google" id="ProtNLM"/>
    </source>
</evidence>
<dbReference type="PANTHER" id="PTHR12128:SF66">
    <property type="entry name" value="4-HYDROXY-2-OXOGLUTARATE ALDOLASE, MITOCHONDRIAL"/>
    <property type="match status" value="1"/>
</dbReference>
<dbReference type="InterPro" id="IPR013785">
    <property type="entry name" value="Aldolase_TIM"/>
</dbReference>